<protein>
    <submittedName>
        <fullName evidence="2">Predicted protein</fullName>
    </submittedName>
</protein>
<accession>D2VQL6</accession>
<organism evidence="3">
    <name type="scientific">Naegleria gruberi</name>
    <name type="common">Amoeba</name>
    <dbReference type="NCBI Taxonomy" id="5762"/>
    <lineage>
        <taxon>Eukaryota</taxon>
        <taxon>Discoba</taxon>
        <taxon>Heterolobosea</taxon>
        <taxon>Tetramitia</taxon>
        <taxon>Eutetramitia</taxon>
        <taxon>Vahlkampfiidae</taxon>
        <taxon>Naegleria</taxon>
    </lineage>
</organism>
<proteinExistence type="predicted"/>
<dbReference type="KEGG" id="ngr:NAEGRDRAFT_51485"/>
<dbReference type="RefSeq" id="XP_002673637.1">
    <property type="nucleotide sequence ID" value="XM_002673591.1"/>
</dbReference>
<dbReference type="EMBL" id="GG738889">
    <property type="protein sequence ID" value="EFC40893.1"/>
    <property type="molecule type" value="Genomic_DNA"/>
</dbReference>
<dbReference type="AlphaFoldDB" id="D2VQL6"/>
<reference evidence="2 3" key="1">
    <citation type="journal article" date="2010" name="Cell">
        <title>The genome of Naegleria gruberi illuminates early eukaryotic versatility.</title>
        <authorList>
            <person name="Fritz-Laylin L.K."/>
            <person name="Prochnik S.E."/>
            <person name="Ginger M.L."/>
            <person name="Dacks J.B."/>
            <person name="Carpenter M.L."/>
            <person name="Field M.C."/>
            <person name="Kuo A."/>
            <person name="Paredez A."/>
            <person name="Chapman J."/>
            <person name="Pham J."/>
            <person name="Shu S."/>
            <person name="Neupane R."/>
            <person name="Cipriano M."/>
            <person name="Mancuso J."/>
            <person name="Tu H."/>
            <person name="Salamov A."/>
            <person name="Lindquist E."/>
            <person name="Shapiro H."/>
            <person name="Lucas S."/>
            <person name="Grigoriev I.V."/>
            <person name="Cande W.Z."/>
            <person name="Fulton C."/>
            <person name="Rokhsar D.S."/>
            <person name="Dawson S.C."/>
        </authorList>
    </citation>
    <scope>NUCLEOTIDE SEQUENCE [LARGE SCALE GENOMIC DNA]</scope>
    <source>
        <strain evidence="2 3">NEG-M</strain>
    </source>
</reference>
<evidence type="ECO:0000313" key="3">
    <source>
        <dbReference type="Proteomes" id="UP000006671"/>
    </source>
</evidence>
<keyword evidence="3" id="KW-1185">Reference proteome</keyword>
<dbReference type="VEuPathDB" id="AmoebaDB:NAEGRDRAFT_51485"/>
<sequence>MSYSIHHNPLEIHSSNTHHPINSSTSSTIRNSEIDSIHENRKTISIGVNHHYPIEILMSNNSNNVSNNMMMVNNKFTNFQAFMMNGQARADLMHYLRLRENDENIVFVNEMFQMRESIRKVIRMFLYELKLTNHENLRKSTTTTIGTANSTENEETALSSLVSQLITIIDTIHRHYLLGNVVSGGIMLNTTSAILEKSKKDYSTFTRIFNKSPHTTATMEDHEILDTINRFCNYLLFEKDHKMHDKDLEKLKKILISDECTLETLSSQINFSEDLDELLKHELFAQLKWYPFRDLMNNIMNQIRLECFDSYKNTDDFENFVKKKIQELTSEQMYKLFCQNVDILEGTANENFVGDYVMSKKKKRRSLVDVILRRRPTEESEEQHSHHHHSDAEASQFLGLDPLNTDLREWFYPLPIPKWTSRHVIVFISHFCNYEDQDLEIYCKRIEKKNIVGLDLMCLLSVNSSTSTSMGSILSKDPSQHLFKEMKMKNHDHQQRFFNNLIDFNRKRTLMKRRSSINLLASNPINEKILPSTLQHQHVSVKDLYMPLVNEDHLIIKVISTGTDESRIFSIDRNIPLESLYSRIEDEFKNSKLIELMEGSLFELKSLYTEDGHAIRDQFHLVEYLSSKRLSSTLSTPRKQFPQEEVLPTDPNHLLVGSYNNRIIGSSYSKEDESILVDRASFEKSLGDVFGIENSVHDESEWIEKVEPFTNETILIPQEVVTEMKPETKPTNDDGFKKLYIQPSCDKKFQRRSVVY</sequence>
<feature type="region of interest" description="Disordered" evidence="1">
    <location>
        <begin position="1"/>
        <end position="28"/>
    </location>
</feature>
<dbReference type="InParanoid" id="D2VQL6"/>
<name>D2VQL6_NAEGR</name>
<evidence type="ECO:0000313" key="2">
    <source>
        <dbReference type="EMBL" id="EFC40893.1"/>
    </source>
</evidence>
<evidence type="ECO:0000256" key="1">
    <source>
        <dbReference type="SAM" id="MobiDB-lite"/>
    </source>
</evidence>
<dbReference type="Proteomes" id="UP000006671">
    <property type="component" value="Unassembled WGS sequence"/>
</dbReference>
<dbReference type="GeneID" id="8855631"/>
<dbReference type="OrthoDB" id="10455294at2759"/>
<gene>
    <name evidence="2" type="ORF">NAEGRDRAFT_51485</name>
</gene>